<gene>
    <name evidence="2" type="ORF">DRM93_12595</name>
    <name evidence="3" type="ORF">DRM94_12595</name>
</gene>
<dbReference type="InterPro" id="IPR045398">
    <property type="entry name" value="DUF6515"/>
</dbReference>
<reference evidence="3 5" key="1">
    <citation type="submission" date="2018-06" db="EMBL/GenBank/DDBJ databases">
        <title>Occurrence of a novel blaKPC-2- and qnrS2- harbouring IncP6 plasmid from Aeromonas taiwanensis isolates recovered from the river sediments.</title>
        <authorList>
            <person name="Zheng B."/>
            <person name="Yu X."/>
            <person name="Xiao Y."/>
        </authorList>
    </citation>
    <scope>NUCLEOTIDE SEQUENCE [LARGE SCALE GENOMIC DNA]</scope>
    <source>
        <strain evidence="2 4">1713</strain>
        <strain evidence="3 5">198</strain>
    </source>
</reference>
<evidence type="ECO:0000313" key="5">
    <source>
        <dbReference type="Proteomes" id="UP000297914"/>
    </source>
</evidence>
<organism evidence="3 5">
    <name type="scientific">Aeromonas taiwanensis</name>
    <dbReference type="NCBI Taxonomy" id="633417"/>
    <lineage>
        <taxon>Bacteria</taxon>
        <taxon>Pseudomonadati</taxon>
        <taxon>Pseudomonadota</taxon>
        <taxon>Gammaproteobacteria</taxon>
        <taxon>Aeromonadales</taxon>
        <taxon>Aeromonadaceae</taxon>
        <taxon>Aeromonas</taxon>
    </lineage>
</organism>
<evidence type="ECO:0000313" key="3">
    <source>
        <dbReference type="EMBL" id="TFF78752.1"/>
    </source>
</evidence>
<dbReference type="AlphaFoldDB" id="A0A5F0K9K5"/>
<comment type="caution">
    <text evidence="3">The sequence shown here is derived from an EMBL/GenBank/DDBJ whole genome shotgun (WGS) entry which is preliminary data.</text>
</comment>
<accession>A0A5F0K9K5</accession>
<name>A0A5F0K9K5_9GAMM</name>
<dbReference type="RefSeq" id="WP_134696029.1">
    <property type="nucleotide sequence ID" value="NZ_QORJ01000024.1"/>
</dbReference>
<dbReference type="Proteomes" id="UP000297720">
    <property type="component" value="Unassembled WGS sequence"/>
</dbReference>
<sequence>MSTRRASFWLLSMVIALPALAGPGDMDRPGGWERPVPRHGKDAGPGFGPGHRVDRLPGGVETLLLAGLTYYVLDGIFYRQQENHYVVVSPPPQVLVAAESGLVPLDLDGRRYYVKEGHYYLREIDGRYSEVPPPAALR</sequence>
<dbReference type="OrthoDB" id="7068235at2"/>
<keyword evidence="4" id="KW-1185">Reference proteome</keyword>
<feature type="signal peptide" evidence="1">
    <location>
        <begin position="1"/>
        <end position="21"/>
    </location>
</feature>
<dbReference type="Proteomes" id="UP000297914">
    <property type="component" value="Unassembled WGS sequence"/>
</dbReference>
<protein>
    <submittedName>
        <fullName evidence="3">Uncharacterized protein</fullName>
    </submittedName>
</protein>
<evidence type="ECO:0000313" key="2">
    <source>
        <dbReference type="EMBL" id="TFF74625.1"/>
    </source>
</evidence>
<dbReference type="EMBL" id="QORL01000026">
    <property type="protein sequence ID" value="TFF74625.1"/>
    <property type="molecule type" value="Genomic_DNA"/>
</dbReference>
<evidence type="ECO:0000256" key="1">
    <source>
        <dbReference type="SAM" id="SignalP"/>
    </source>
</evidence>
<proteinExistence type="predicted"/>
<dbReference type="Pfam" id="PF20125">
    <property type="entry name" value="DUF6515"/>
    <property type="match status" value="1"/>
</dbReference>
<feature type="chain" id="PRO_5044621226" evidence="1">
    <location>
        <begin position="22"/>
        <end position="138"/>
    </location>
</feature>
<keyword evidence="1" id="KW-0732">Signal</keyword>
<dbReference type="EMBL" id="QORK01000026">
    <property type="protein sequence ID" value="TFF78752.1"/>
    <property type="molecule type" value="Genomic_DNA"/>
</dbReference>
<evidence type="ECO:0000313" key="4">
    <source>
        <dbReference type="Proteomes" id="UP000297720"/>
    </source>
</evidence>